<dbReference type="HAMAP" id="MF_01815">
    <property type="entry name" value="FabH"/>
    <property type="match status" value="1"/>
</dbReference>
<evidence type="ECO:0000256" key="12">
    <source>
        <dbReference type="ARBA" id="ARBA00052467"/>
    </source>
</evidence>
<dbReference type="InterPro" id="IPR013747">
    <property type="entry name" value="ACP_syn_III_C"/>
</dbReference>
<protein>
    <recommendedName>
        <fullName evidence="14">Beta-ketoacyl-[acyl-carrier-protein] synthase III</fullName>
        <shortName evidence="14">Beta-ketoacyl-ACP synthase III</shortName>
        <shortName evidence="14">KAS III</shortName>
        <ecNumber evidence="14">2.3.1.180</ecNumber>
    </recommendedName>
    <alternativeName>
        <fullName evidence="14">3-oxoacyl-[acyl-carrier-protein] synthase 3</fullName>
    </alternativeName>
    <alternativeName>
        <fullName evidence="14">3-oxoacyl-[acyl-carrier-protein] synthase III</fullName>
    </alternativeName>
</protein>
<gene>
    <name evidence="14" type="primary">fabH</name>
    <name evidence="17" type="ordered locus">Clocel_4144</name>
</gene>
<dbReference type="Gene3D" id="3.40.47.10">
    <property type="match status" value="1"/>
</dbReference>
<dbReference type="Proteomes" id="UP000002730">
    <property type="component" value="Chromosome"/>
</dbReference>
<keyword evidence="6 14" id="KW-0443">Lipid metabolism</keyword>
<comment type="catalytic activity">
    <reaction evidence="12">
        <text>2-methylpropanoyl-CoA + malonyl-[ACP] + H(+) = 4-methyl-3-oxopentanoyl-[ACP] + CO2 + CoA</text>
        <dbReference type="Rhea" id="RHEA:42268"/>
        <dbReference type="Rhea" id="RHEA-COMP:9623"/>
        <dbReference type="Rhea" id="RHEA-COMP:9940"/>
        <dbReference type="ChEBI" id="CHEBI:15378"/>
        <dbReference type="ChEBI" id="CHEBI:16526"/>
        <dbReference type="ChEBI" id="CHEBI:57287"/>
        <dbReference type="ChEBI" id="CHEBI:57338"/>
        <dbReference type="ChEBI" id="CHEBI:78449"/>
        <dbReference type="ChEBI" id="CHEBI:78820"/>
        <dbReference type="EC" id="2.3.1.300"/>
    </reaction>
    <physiologicalReaction direction="left-to-right" evidence="12">
        <dbReference type="Rhea" id="RHEA:42269"/>
    </physiologicalReaction>
</comment>
<dbReference type="AlphaFoldDB" id="D9SME9"/>
<dbReference type="GO" id="GO:0033818">
    <property type="term" value="F:beta-ketoacyl-acyl-carrier-protein synthase III activity"/>
    <property type="evidence" value="ECO:0007669"/>
    <property type="project" value="UniProtKB-UniRule"/>
</dbReference>
<evidence type="ECO:0000256" key="8">
    <source>
        <dbReference type="ARBA" id="ARBA00023268"/>
    </source>
</evidence>
<dbReference type="EMBL" id="CP002160">
    <property type="protein sequence ID" value="ADL53805.1"/>
    <property type="molecule type" value="Genomic_DNA"/>
</dbReference>
<accession>D9SME9</accession>
<comment type="catalytic activity">
    <reaction evidence="11">
        <text>(2S)-2-methylbutanoyl-CoA + malonyl-[ACP] + H(+) = (4S)-4-methyl-3-oxohexanoyl-[ACP] + CO2 + CoA</text>
        <dbReference type="Rhea" id="RHEA:42276"/>
        <dbReference type="Rhea" id="RHEA-COMP:9623"/>
        <dbReference type="Rhea" id="RHEA-COMP:17148"/>
        <dbReference type="ChEBI" id="CHEBI:15378"/>
        <dbReference type="ChEBI" id="CHEBI:16526"/>
        <dbReference type="ChEBI" id="CHEBI:57287"/>
        <dbReference type="ChEBI" id="CHEBI:78449"/>
        <dbReference type="ChEBI" id="CHEBI:88166"/>
        <dbReference type="ChEBI" id="CHEBI:167462"/>
        <dbReference type="EC" id="2.3.1.300"/>
    </reaction>
    <physiologicalReaction direction="left-to-right" evidence="11">
        <dbReference type="Rhea" id="RHEA:42277"/>
    </physiologicalReaction>
</comment>
<sequence>MITSEIIGTGSYVPEKIVSNDDLSKIMDTNDEWIQSRSGISERRVSQGEDTSDLSVKAAIKAMEAANVVATDIDLIIVATVTPDMYTPSTACIVQKKIEAYNATAFDVSAACSGFLYGVSIANSMIKTGQHKTVLVIGAEVLSKAINWEDRATAVLFGDGAGAVIMKASENRGVKGIYTMSEGDKGENLEIGAKEVKNPFLDEKVDNSKYNYIAMNGREVFKFATKAMVTAVEKILLETKEDLCNIKCIIPHQANYRIIQYVSKKMDIPIEHFYINLDKYANTSAATIPIALDEAVRVGRIKKGDKIILVGFGGGLTYGAALIEW</sequence>
<reference evidence="17 18" key="1">
    <citation type="submission" date="2010-08" db="EMBL/GenBank/DDBJ databases">
        <title>Complete sequence of Clostridium cellulovorans 743B.</title>
        <authorList>
            <consortium name="US DOE Joint Genome Institute"/>
            <person name="Lucas S."/>
            <person name="Copeland A."/>
            <person name="Lapidus A."/>
            <person name="Cheng J.-F."/>
            <person name="Bruce D."/>
            <person name="Goodwin L."/>
            <person name="Pitluck S."/>
            <person name="Chertkov O."/>
            <person name="Detter J.C."/>
            <person name="Han C."/>
            <person name="Tapia R."/>
            <person name="Land M."/>
            <person name="Hauser L."/>
            <person name="Chang Y.-J."/>
            <person name="Jeffries C."/>
            <person name="Kyrpides N."/>
            <person name="Ivanova N."/>
            <person name="Mikhailova N."/>
            <person name="Hemme C.L."/>
            <person name="Woyke T."/>
        </authorList>
    </citation>
    <scope>NUCLEOTIDE SEQUENCE [LARGE SCALE GENOMIC DNA]</scope>
    <source>
        <strain evidence="18">ATCC 35296 / DSM 3052 / OCM 3 / 743B</strain>
    </source>
</reference>
<dbReference type="Pfam" id="PF08545">
    <property type="entry name" value="ACP_syn_III"/>
    <property type="match status" value="1"/>
</dbReference>
<evidence type="ECO:0000313" key="17">
    <source>
        <dbReference type="EMBL" id="ADL53805.1"/>
    </source>
</evidence>
<feature type="domain" description="Beta-ketoacyl-[acyl-carrier-protein] synthase III N-terminal" evidence="16">
    <location>
        <begin position="106"/>
        <end position="176"/>
    </location>
</feature>
<dbReference type="InterPro" id="IPR004655">
    <property type="entry name" value="FabH"/>
</dbReference>
<evidence type="ECO:0000256" key="2">
    <source>
        <dbReference type="ARBA" id="ARBA00008642"/>
    </source>
</evidence>
<dbReference type="OrthoDB" id="9815506at2"/>
<comment type="catalytic activity">
    <reaction evidence="10">
        <text>malonyl-[ACP] + acetyl-CoA + H(+) = 3-oxobutanoyl-[ACP] + CO2 + CoA</text>
        <dbReference type="Rhea" id="RHEA:12080"/>
        <dbReference type="Rhea" id="RHEA-COMP:9623"/>
        <dbReference type="Rhea" id="RHEA-COMP:9625"/>
        <dbReference type="ChEBI" id="CHEBI:15378"/>
        <dbReference type="ChEBI" id="CHEBI:16526"/>
        <dbReference type="ChEBI" id="CHEBI:57287"/>
        <dbReference type="ChEBI" id="CHEBI:57288"/>
        <dbReference type="ChEBI" id="CHEBI:78449"/>
        <dbReference type="ChEBI" id="CHEBI:78450"/>
        <dbReference type="EC" id="2.3.1.180"/>
    </reaction>
    <physiologicalReaction direction="left-to-right" evidence="10">
        <dbReference type="Rhea" id="RHEA:12081"/>
    </physiologicalReaction>
</comment>
<dbReference type="EC" id="2.3.1.180" evidence="14"/>
<dbReference type="GO" id="GO:0006633">
    <property type="term" value="P:fatty acid biosynthetic process"/>
    <property type="evidence" value="ECO:0007669"/>
    <property type="project" value="UniProtKB-UniRule"/>
</dbReference>
<feature type="active site" evidence="14">
    <location>
        <position position="112"/>
    </location>
</feature>
<comment type="pathway">
    <text evidence="1 14">Lipid metabolism; fatty acid biosynthesis.</text>
</comment>
<dbReference type="PANTHER" id="PTHR43091:SF1">
    <property type="entry name" value="BETA-KETOACYL-[ACYL-CARRIER-PROTEIN] SYNTHASE III, CHLOROPLASTIC"/>
    <property type="match status" value="1"/>
</dbReference>
<evidence type="ECO:0000256" key="13">
    <source>
        <dbReference type="ARBA" id="ARBA00052985"/>
    </source>
</evidence>
<evidence type="ECO:0000256" key="14">
    <source>
        <dbReference type="HAMAP-Rule" id="MF_01815"/>
    </source>
</evidence>
<dbReference type="FunFam" id="3.40.47.10:FF:000004">
    <property type="entry name" value="3-oxoacyl-[acyl-carrier-protein] synthase 3"/>
    <property type="match status" value="1"/>
</dbReference>
<dbReference type="SUPFAM" id="SSF53901">
    <property type="entry name" value="Thiolase-like"/>
    <property type="match status" value="1"/>
</dbReference>
<feature type="active site" evidence="14">
    <location>
        <position position="252"/>
    </location>
</feature>
<evidence type="ECO:0000256" key="5">
    <source>
        <dbReference type="ARBA" id="ARBA00022832"/>
    </source>
</evidence>
<evidence type="ECO:0000259" key="15">
    <source>
        <dbReference type="Pfam" id="PF08541"/>
    </source>
</evidence>
<dbReference type="GO" id="GO:0005737">
    <property type="term" value="C:cytoplasm"/>
    <property type="evidence" value="ECO:0007669"/>
    <property type="project" value="UniProtKB-SubCell"/>
</dbReference>
<evidence type="ECO:0000259" key="16">
    <source>
        <dbReference type="Pfam" id="PF08545"/>
    </source>
</evidence>
<dbReference type="InterPro" id="IPR013751">
    <property type="entry name" value="ACP_syn_III_N"/>
</dbReference>
<organism evidence="17 18">
    <name type="scientific">Clostridium cellulovorans (strain ATCC 35296 / DSM 3052 / OCM 3 / 743B)</name>
    <dbReference type="NCBI Taxonomy" id="573061"/>
    <lineage>
        <taxon>Bacteria</taxon>
        <taxon>Bacillati</taxon>
        <taxon>Bacillota</taxon>
        <taxon>Clostridia</taxon>
        <taxon>Eubacteriales</taxon>
        <taxon>Clostridiaceae</taxon>
        <taxon>Clostridium</taxon>
    </lineage>
</organism>
<comment type="subunit">
    <text evidence="14">Homodimer.</text>
</comment>
<evidence type="ECO:0000256" key="6">
    <source>
        <dbReference type="ARBA" id="ARBA00023098"/>
    </source>
</evidence>
<dbReference type="CDD" id="cd00830">
    <property type="entry name" value="KAS_III"/>
    <property type="match status" value="1"/>
</dbReference>
<dbReference type="PANTHER" id="PTHR43091">
    <property type="entry name" value="3-OXOACYL-[ACYL-CARRIER-PROTEIN] SYNTHASE"/>
    <property type="match status" value="1"/>
</dbReference>
<dbReference type="STRING" id="573061.Clocel_4144"/>
<keyword evidence="14" id="KW-0963">Cytoplasm</keyword>
<keyword evidence="9 14" id="KW-0012">Acyltransferase</keyword>
<name>D9SME9_CLOC7</name>
<dbReference type="eggNOG" id="COG0332">
    <property type="taxonomic scope" value="Bacteria"/>
</dbReference>
<dbReference type="NCBIfam" id="NF006829">
    <property type="entry name" value="PRK09352.1"/>
    <property type="match status" value="1"/>
</dbReference>
<comment type="subcellular location">
    <subcellularLocation>
        <location evidence="14">Cytoplasm</location>
    </subcellularLocation>
</comment>
<evidence type="ECO:0000256" key="7">
    <source>
        <dbReference type="ARBA" id="ARBA00023160"/>
    </source>
</evidence>
<evidence type="ECO:0000256" key="4">
    <source>
        <dbReference type="ARBA" id="ARBA00022679"/>
    </source>
</evidence>
<feature type="domain" description="Beta-ketoacyl-[acyl-carrier-protein] synthase III C-terminal" evidence="15">
    <location>
        <begin position="245"/>
        <end position="325"/>
    </location>
</feature>
<comment type="similarity">
    <text evidence="2 14">Belongs to the thiolase-like superfamily. FabH family.</text>
</comment>
<keyword evidence="18" id="KW-1185">Reference proteome</keyword>
<proteinExistence type="inferred from homology"/>
<dbReference type="HOGENOM" id="CLU_039592_3_1_9"/>
<dbReference type="Pfam" id="PF08541">
    <property type="entry name" value="ACP_syn_III_C"/>
    <property type="match status" value="1"/>
</dbReference>
<evidence type="ECO:0000256" key="10">
    <source>
        <dbReference type="ARBA" id="ARBA00051096"/>
    </source>
</evidence>
<comment type="domain">
    <text evidence="14">The last Arg residue of the ACP-binding site is essential for the weak association between ACP/AcpP and FabH.</text>
</comment>
<dbReference type="InterPro" id="IPR016039">
    <property type="entry name" value="Thiolase-like"/>
</dbReference>
<feature type="region of interest" description="ACP-binding" evidence="14">
    <location>
        <begin position="253"/>
        <end position="257"/>
    </location>
</feature>
<evidence type="ECO:0000256" key="1">
    <source>
        <dbReference type="ARBA" id="ARBA00005194"/>
    </source>
</evidence>
<dbReference type="NCBIfam" id="TIGR00747">
    <property type="entry name" value="fabH"/>
    <property type="match status" value="1"/>
</dbReference>
<comment type="function">
    <text evidence="14">Catalyzes the condensation reaction of fatty acid synthesis by the addition to an acyl acceptor of two carbons from malonyl-ACP. Catalyzes the first condensation reaction which initiates fatty acid synthesis and may therefore play a role in governing the total rate of fatty acid production. Possesses both acetoacetyl-ACP synthase and acetyl transacylase activities. Its substrate specificity determines the biosynthesis of branched-chain and/or straight-chain of fatty acids.</text>
</comment>
<dbReference type="KEGG" id="ccb:Clocel_4144"/>
<keyword evidence="8 14" id="KW-0511">Multifunctional enzyme</keyword>
<dbReference type="UniPathway" id="UPA00094"/>
<comment type="catalytic activity">
    <reaction evidence="13">
        <text>3-methylbutanoyl-CoA + malonyl-[ACP] + H(+) = 5-methyl-3-oxohexanoyl-[ACP] + CO2 + CoA</text>
        <dbReference type="Rhea" id="RHEA:42272"/>
        <dbReference type="Rhea" id="RHEA-COMP:9623"/>
        <dbReference type="Rhea" id="RHEA-COMP:9941"/>
        <dbReference type="ChEBI" id="CHEBI:15378"/>
        <dbReference type="ChEBI" id="CHEBI:16526"/>
        <dbReference type="ChEBI" id="CHEBI:57287"/>
        <dbReference type="ChEBI" id="CHEBI:57345"/>
        <dbReference type="ChEBI" id="CHEBI:78449"/>
        <dbReference type="ChEBI" id="CHEBI:78822"/>
        <dbReference type="EC" id="2.3.1.300"/>
    </reaction>
    <physiologicalReaction direction="left-to-right" evidence="13">
        <dbReference type="Rhea" id="RHEA:42273"/>
    </physiologicalReaction>
</comment>
<feature type="active site" evidence="14">
    <location>
        <position position="282"/>
    </location>
</feature>
<keyword evidence="5 14" id="KW-0276">Fatty acid metabolism</keyword>
<evidence type="ECO:0000256" key="9">
    <source>
        <dbReference type="ARBA" id="ARBA00023315"/>
    </source>
</evidence>
<evidence type="ECO:0000256" key="11">
    <source>
        <dbReference type="ARBA" id="ARBA00052407"/>
    </source>
</evidence>
<keyword evidence="7 14" id="KW-0275">Fatty acid biosynthesis</keyword>
<keyword evidence="4 14" id="KW-0808">Transferase</keyword>
<keyword evidence="3 14" id="KW-0444">Lipid biosynthesis</keyword>
<dbReference type="RefSeq" id="WP_010074158.1">
    <property type="nucleotide sequence ID" value="NC_014393.1"/>
</dbReference>
<dbReference type="GO" id="GO:0004315">
    <property type="term" value="F:3-oxoacyl-[acyl-carrier-protein] synthase activity"/>
    <property type="evidence" value="ECO:0007669"/>
    <property type="project" value="InterPro"/>
</dbReference>
<evidence type="ECO:0000256" key="3">
    <source>
        <dbReference type="ARBA" id="ARBA00022516"/>
    </source>
</evidence>
<evidence type="ECO:0000313" key="18">
    <source>
        <dbReference type="Proteomes" id="UP000002730"/>
    </source>
</evidence>